<sequence length="197" mass="22409">MAFFECFKKGTVTILEDESDNLDEGTTLLVGDPLLSSEVSEVDNSLHIPSWSQEVFCQLSSFKKSKSTSRDLHSIVLQLKFSHHTETDSLRAFELLSDRIHNGAVNWSSVLPNAGESTFTEYYWEWLEDMLSRNTRFLRALVCIILCLPYYLGMIHMLQSSEPLASTGVLQQILFIHCKEKCPFPFGISMKSAVFQL</sequence>
<comment type="caution">
    <text evidence="2">The sequence shown here is derived from an EMBL/GenBank/DDBJ whole genome shotgun (WGS) entry which is preliminary data.</text>
</comment>
<organism evidence="2 3">
    <name type="scientific">Prunus dulcis</name>
    <name type="common">Almond</name>
    <name type="synonym">Amygdalus dulcis</name>
    <dbReference type="NCBI Taxonomy" id="3755"/>
    <lineage>
        <taxon>Eukaryota</taxon>
        <taxon>Viridiplantae</taxon>
        <taxon>Streptophyta</taxon>
        <taxon>Embryophyta</taxon>
        <taxon>Tracheophyta</taxon>
        <taxon>Spermatophyta</taxon>
        <taxon>Magnoliopsida</taxon>
        <taxon>eudicotyledons</taxon>
        <taxon>Gunneridae</taxon>
        <taxon>Pentapetalae</taxon>
        <taxon>rosids</taxon>
        <taxon>fabids</taxon>
        <taxon>Rosales</taxon>
        <taxon>Rosaceae</taxon>
        <taxon>Amygdaloideae</taxon>
        <taxon>Amygdaleae</taxon>
        <taxon>Prunus</taxon>
    </lineage>
</organism>
<keyword evidence="1" id="KW-0472">Membrane</keyword>
<reference evidence="2 3" key="1">
    <citation type="journal article" date="2022" name="G3 (Bethesda)">
        <title>Whole-genome sequence and methylome profiling of the almond [Prunus dulcis (Mill.) D.A. Webb] cultivar 'Nonpareil'.</title>
        <authorList>
            <person name="D'Amico-Willman K.M."/>
            <person name="Ouma W.Z."/>
            <person name="Meulia T."/>
            <person name="Sideli G.M."/>
            <person name="Gradziel T.M."/>
            <person name="Fresnedo-Ramirez J."/>
        </authorList>
    </citation>
    <scope>NUCLEOTIDE SEQUENCE [LARGE SCALE GENOMIC DNA]</scope>
    <source>
        <strain evidence="2">Clone GOH B32 T37-40</strain>
    </source>
</reference>
<dbReference type="Proteomes" id="UP001054821">
    <property type="component" value="Chromosome 2"/>
</dbReference>
<keyword evidence="1" id="KW-1133">Transmembrane helix</keyword>
<dbReference type="AlphaFoldDB" id="A0AAD4WK39"/>
<accession>A0AAD4WK39</accession>
<feature type="transmembrane region" description="Helical" evidence="1">
    <location>
        <begin position="137"/>
        <end position="158"/>
    </location>
</feature>
<evidence type="ECO:0000256" key="1">
    <source>
        <dbReference type="SAM" id="Phobius"/>
    </source>
</evidence>
<dbReference type="EMBL" id="JAJFAZ020000002">
    <property type="protein sequence ID" value="KAI5343517.1"/>
    <property type="molecule type" value="Genomic_DNA"/>
</dbReference>
<keyword evidence="1" id="KW-0812">Transmembrane</keyword>
<proteinExistence type="predicted"/>
<evidence type="ECO:0000313" key="2">
    <source>
        <dbReference type="EMBL" id="KAI5343517.1"/>
    </source>
</evidence>
<protein>
    <submittedName>
        <fullName evidence="2">Uncharacterized protein</fullName>
    </submittedName>
</protein>
<gene>
    <name evidence="2" type="ORF">L3X38_011393</name>
</gene>
<evidence type="ECO:0000313" key="3">
    <source>
        <dbReference type="Proteomes" id="UP001054821"/>
    </source>
</evidence>
<keyword evidence="3" id="KW-1185">Reference proteome</keyword>
<name>A0AAD4WK39_PRUDU</name>